<dbReference type="EMBL" id="JAAIUW010000013">
    <property type="protein sequence ID" value="KAF7805167.1"/>
    <property type="molecule type" value="Genomic_DNA"/>
</dbReference>
<keyword evidence="3" id="KW-1185">Reference proteome</keyword>
<protein>
    <submittedName>
        <fullName evidence="2">Uncharacterized protein</fullName>
    </submittedName>
</protein>
<proteinExistence type="predicted"/>
<accession>A0A834SK61</accession>
<evidence type="ECO:0000313" key="3">
    <source>
        <dbReference type="Proteomes" id="UP000634136"/>
    </source>
</evidence>
<organism evidence="2 3">
    <name type="scientific">Senna tora</name>
    <dbReference type="NCBI Taxonomy" id="362788"/>
    <lineage>
        <taxon>Eukaryota</taxon>
        <taxon>Viridiplantae</taxon>
        <taxon>Streptophyta</taxon>
        <taxon>Embryophyta</taxon>
        <taxon>Tracheophyta</taxon>
        <taxon>Spermatophyta</taxon>
        <taxon>Magnoliopsida</taxon>
        <taxon>eudicotyledons</taxon>
        <taxon>Gunneridae</taxon>
        <taxon>Pentapetalae</taxon>
        <taxon>rosids</taxon>
        <taxon>fabids</taxon>
        <taxon>Fabales</taxon>
        <taxon>Fabaceae</taxon>
        <taxon>Caesalpinioideae</taxon>
        <taxon>Cassia clade</taxon>
        <taxon>Senna</taxon>
    </lineage>
</organism>
<gene>
    <name evidence="2" type="ORF">G2W53_044278</name>
</gene>
<dbReference type="AlphaFoldDB" id="A0A834SK61"/>
<name>A0A834SK61_9FABA</name>
<dbReference type="Proteomes" id="UP000634136">
    <property type="component" value="Unassembled WGS sequence"/>
</dbReference>
<feature type="region of interest" description="Disordered" evidence="1">
    <location>
        <begin position="1"/>
        <end position="26"/>
    </location>
</feature>
<evidence type="ECO:0000256" key="1">
    <source>
        <dbReference type="SAM" id="MobiDB-lite"/>
    </source>
</evidence>
<comment type="caution">
    <text evidence="2">The sequence shown here is derived from an EMBL/GenBank/DDBJ whole genome shotgun (WGS) entry which is preliminary data.</text>
</comment>
<sequence>MSLREQDLADLSNDHYPQPGALLRRV</sequence>
<reference evidence="2" key="1">
    <citation type="submission" date="2020-09" db="EMBL/GenBank/DDBJ databases">
        <title>Genome-Enabled Discovery of Anthraquinone Biosynthesis in Senna tora.</title>
        <authorList>
            <person name="Kang S.-H."/>
            <person name="Pandey R.P."/>
            <person name="Lee C.-M."/>
            <person name="Sim J.-S."/>
            <person name="Jeong J.-T."/>
            <person name="Choi B.-S."/>
            <person name="Jung M."/>
            <person name="Ginzburg D."/>
            <person name="Zhao K."/>
            <person name="Won S.Y."/>
            <person name="Oh T.-J."/>
            <person name="Yu Y."/>
            <person name="Kim N.-H."/>
            <person name="Lee O.R."/>
            <person name="Lee T.-H."/>
            <person name="Bashyal P."/>
            <person name="Kim T.-S."/>
            <person name="Lee W.-H."/>
            <person name="Kawkins C."/>
            <person name="Kim C.-K."/>
            <person name="Kim J.S."/>
            <person name="Ahn B.O."/>
            <person name="Rhee S.Y."/>
            <person name="Sohng J.K."/>
        </authorList>
    </citation>
    <scope>NUCLEOTIDE SEQUENCE</scope>
    <source>
        <tissue evidence="2">Leaf</tissue>
    </source>
</reference>
<evidence type="ECO:0000313" key="2">
    <source>
        <dbReference type="EMBL" id="KAF7805167.1"/>
    </source>
</evidence>